<dbReference type="RefSeq" id="WP_103906416.1">
    <property type="nucleotide sequence ID" value="NZ_CP049246.1"/>
</dbReference>
<proteinExistence type="predicted"/>
<organism evidence="1 2">
    <name type="scientific">Sphingobacterium lactis</name>
    <dbReference type="NCBI Taxonomy" id="797291"/>
    <lineage>
        <taxon>Bacteria</taxon>
        <taxon>Pseudomonadati</taxon>
        <taxon>Bacteroidota</taxon>
        <taxon>Sphingobacteriia</taxon>
        <taxon>Sphingobacteriales</taxon>
        <taxon>Sphingobacteriaceae</taxon>
        <taxon>Sphingobacterium</taxon>
    </lineage>
</organism>
<dbReference type="AlphaFoldDB" id="A0A1H5Z6T3"/>
<dbReference type="EMBL" id="FNUT01000006">
    <property type="protein sequence ID" value="SEG31307.1"/>
    <property type="molecule type" value="Genomic_DNA"/>
</dbReference>
<accession>A0A1H5Z6T3</accession>
<gene>
    <name evidence="1" type="ORF">SAMN05421877_106250</name>
</gene>
<evidence type="ECO:0000313" key="1">
    <source>
        <dbReference type="EMBL" id="SEG31307.1"/>
    </source>
</evidence>
<reference evidence="2" key="1">
    <citation type="submission" date="2016-10" db="EMBL/GenBank/DDBJ databases">
        <authorList>
            <person name="Varghese N."/>
            <person name="Submissions S."/>
        </authorList>
    </citation>
    <scope>NUCLEOTIDE SEQUENCE [LARGE SCALE GENOMIC DNA]</scope>
    <source>
        <strain evidence="2">DSM 22361</strain>
    </source>
</reference>
<evidence type="ECO:0000313" key="2">
    <source>
        <dbReference type="Proteomes" id="UP000236731"/>
    </source>
</evidence>
<protein>
    <submittedName>
        <fullName evidence="1">Uncharacterized protein</fullName>
    </submittedName>
</protein>
<dbReference type="OrthoDB" id="711624at2"/>
<sequence>MLQVIKKLESLNRINNKAEKYTHVTDDKAVVQGVLFFVPLEKFEVKILIPAPFHESLFQNGNPTYKQLLNHKEAMMLK</sequence>
<keyword evidence="2" id="KW-1185">Reference proteome</keyword>
<name>A0A1H5Z6T3_9SPHI</name>
<dbReference type="Proteomes" id="UP000236731">
    <property type="component" value="Unassembled WGS sequence"/>
</dbReference>